<feature type="transmembrane region" description="Helical" evidence="8">
    <location>
        <begin position="229"/>
        <end position="250"/>
    </location>
</feature>
<feature type="transmembrane region" description="Helical" evidence="8">
    <location>
        <begin position="196"/>
        <end position="217"/>
    </location>
</feature>
<dbReference type="Pfam" id="PF00953">
    <property type="entry name" value="Glycos_transf_4"/>
    <property type="match status" value="1"/>
</dbReference>
<dbReference type="EMBL" id="CAJC01000140">
    <property type="protein sequence ID" value="CCI53204.1"/>
    <property type="molecule type" value="Genomic_DNA"/>
</dbReference>
<dbReference type="GO" id="GO:0009103">
    <property type="term" value="P:lipopolysaccharide biosynthetic process"/>
    <property type="evidence" value="ECO:0007669"/>
    <property type="project" value="TreeGrafter"/>
</dbReference>
<keyword evidence="4 8" id="KW-0812">Transmembrane</keyword>
<keyword evidence="10" id="KW-1185">Reference proteome</keyword>
<evidence type="ECO:0000256" key="2">
    <source>
        <dbReference type="ARBA" id="ARBA00022475"/>
    </source>
</evidence>
<feature type="transmembrane region" description="Helical" evidence="8">
    <location>
        <begin position="79"/>
        <end position="95"/>
    </location>
</feature>
<dbReference type="Proteomes" id="UP000035720">
    <property type="component" value="Unassembled WGS sequence"/>
</dbReference>
<dbReference type="InterPro" id="IPR018480">
    <property type="entry name" value="PNAcMuramoyl-5peptid_Trfase_CS"/>
</dbReference>
<reference evidence="9 10" key="1">
    <citation type="journal article" date="2013" name="ISME J.">
        <title>A metabolic model for members of the genus Tetrasphaera involved in enhanced biological phosphorus removal.</title>
        <authorList>
            <person name="Kristiansen R."/>
            <person name="Nguyen H.T.T."/>
            <person name="Saunders A.M."/>
            <person name="Nielsen J.L."/>
            <person name="Wimmer R."/>
            <person name="Le V.Q."/>
            <person name="McIlroy S.J."/>
            <person name="Petrovski S."/>
            <person name="Seviour R.J."/>
            <person name="Calteau A."/>
            <person name="Nielsen K.L."/>
            <person name="Nielsen P.H."/>
        </authorList>
    </citation>
    <scope>NUCLEOTIDE SEQUENCE [LARGE SCALE GENOMIC DNA]</scope>
    <source>
        <strain evidence="9 10">Ben 74</strain>
    </source>
</reference>
<dbReference type="EC" id="2.7.8.-" evidence="9"/>
<dbReference type="OrthoDB" id="9783652at2"/>
<dbReference type="GO" id="GO:0071555">
    <property type="term" value="P:cell wall organization"/>
    <property type="evidence" value="ECO:0007669"/>
    <property type="project" value="TreeGrafter"/>
</dbReference>
<evidence type="ECO:0000256" key="6">
    <source>
        <dbReference type="ARBA" id="ARBA00023136"/>
    </source>
</evidence>
<dbReference type="PROSITE" id="PS01348">
    <property type="entry name" value="MRAY_2"/>
    <property type="match status" value="1"/>
</dbReference>
<dbReference type="RefSeq" id="WP_048545396.1">
    <property type="nucleotide sequence ID" value="NZ_HF571038.1"/>
</dbReference>
<keyword evidence="7" id="KW-0479">Metal-binding</keyword>
<feature type="transmembrane region" description="Helical" evidence="8">
    <location>
        <begin position="165"/>
        <end position="184"/>
    </location>
</feature>
<sequence>MREYLFVLLVAMAGTYLAVPAAYRLALRLNAFTQVRDRDVHTVPIPRLGGLAILTGYAAATLVATKLPFLSKVFVTPELWGVLLGGVLVCAVGAIDDTVELDALTKLAGQIVAAGVMAFSGVQLFSVPFLGVTTILPAPVLVLLTIFTVVVSTNAVNFIDGLDGLASGVVAIAAATFLIYSYWISGQFDPANVFTSSTFISAALLGCCLGFLPHNFYPARLFMGDSGALLLGLLLAAAMISTMGISPAQVSTNPVGASLLPLLVPTAIILLPLLDVALAIVRRTREGRHPWTPDAQHLHHRMLRIGHGHRRAVLLLWLWAAVAALGSISFVFFDAVVAASGLVAAIVVALLLTRFLPRVSVPGHRPAGFSG</sequence>
<feature type="transmembrane region" description="Helical" evidence="8">
    <location>
        <begin position="107"/>
        <end position="130"/>
    </location>
</feature>
<dbReference type="GO" id="GO:0016780">
    <property type="term" value="F:phosphotransferase activity, for other substituted phosphate groups"/>
    <property type="evidence" value="ECO:0007669"/>
    <property type="project" value="InterPro"/>
</dbReference>
<proteinExistence type="predicted"/>
<accession>A0A077M967</accession>
<dbReference type="PANTHER" id="PTHR22926">
    <property type="entry name" value="PHOSPHO-N-ACETYLMURAMOYL-PENTAPEPTIDE-TRANSFERASE"/>
    <property type="match status" value="1"/>
</dbReference>
<feature type="binding site" evidence="7">
    <location>
        <position position="225"/>
    </location>
    <ligand>
        <name>Mg(2+)</name>
        <dbReference type="ChEBI" id="CHEBI:18420"/>
    </ligand>
</feature>
<evidence type="ECO:0000256" key="4">
    <source>
        <dbReference type="ARBA" id="ARBA00022692"/>
    </source>
</evidence>
<dbReference type="GO" id="GO:0044038">
    <property type="term" value="P:cell wall macromolecule biosynthetic process"/>
    <property type="evidence" value="ECO:0007669"/>
    <property type="project" value="TreeGrafter"/>
</dbReference>
<dbReference type="PANTHER" id="PTHR22926:SF3">
    <property type="entry name" value="UNDECAPRENYL-PHOSPHATE ALPHA-N-ACETYLGLUCOSAMINYL 1-PHOSPHATE TRANSFERASE"/>
    <property type="match status" value="1"/>
</dbReference>
<feature type="transmembrane region" description="Helical" evidence="8">
    <location>
        <begin position="262"/>
        <end position="281"/>
    </location>
</feature>
<name>A0A077M967_9MICO</name>
<keyword evidence="7" id="KW-0460">Magnesium</keyword>
<dbReference type="CDD" id="cd06853">
    <property type="entry name" value="GT_WecA_like"/>
    <property type="match status" value="1"/>
</dbReference>
<keyword evidence="5 8" id="KW-1133">Transmembrane helix</keyword>
<evidence type="ECO:0000256" key="1">
    <source>
        <dbReference type="ARBA" id="ARBA00004651"/>
    </source>
</evidence>
<keyword evidence="3 9" id="KW-0808">Transferase</keyword>
<dbReference type="AlphaFoldDB" id="A0A077M967"/>
<evidence type="ECO:0000256" key="5">
    <source>
        <dbReference type="ARBA" id="ARBA00022989"/>
    </source>
</evidence>
<dbReference type="GO" id="GO:0046872">
    <property type="term" value="F:metal ion binding"/>
    <property type="evidence" value="ECO:0007669"/>
    <property type="project" value="UniProtKB-KW"/>
</dbReference>
<evidence type="ECO:0000256" key="8">
    <source>
        <dbReference type="SAM" id="Phobius"/>
    </source>
</evidence>
<keyword evidence="6 8" id="KW-0472">Membrane</keyword>
<organism evidence="9 10">
    <name type="scientific">Nostocoides jenkinsii Ben 74</name>
    <dbReference type="NCBI Taxonomy" id="1193518"/>
    <lineage>
        <taxon>Bacteria</taxon>
        <taxon>Bacillati</taxon>
        <taxon>Actinomycetota</taxon>
        <taxon>Actinomycetes</taxon>
        <taxon>Micrococcales</taxon>
        <taxon>Intrasporangiaceae</taxon>
        <taxon>Nostocoides</taxon>
    </lineage>
</organism>
<feature type="transmembrane region" description="Helical" evidence="8">
    <location>
        <begin position="338"/>
        <end position="356"/>
    </location>
</feature>
<protein>
    <submittedName>
        <fullName evidence="9">Putative undecaprenyl-phosphate alpha-N-acetylglucosaminyl 1-phosphate transferase</fullName>
        <ecNumber evidence="9">2.7.8.-</ecNumber>
    </submittedName>
</protein>
<evidence type="ECO:0000256" key="7">
    <source>
        <dbReference type="PIRSR" id="PIRSR600715-1"/>
    </source>
</evidence>
<dbReference type="GO" id="GO:0005886">
    <property type="term" value="C:plasma membrane"/>
    <property type="evidence" value="ECO:0007669"/>
    <property type="project" value="UniProtKB-SubCell"/>
</dbReference>
<evidence type="ECO:0000313" key="9">
    <source>
        <dbReference type="EMBL" id="CCI53204.1"/>
    </source>
</evidence>
<dbReference type="InterPro" id="IPR000715">
    <property type="entry name" value="Glycosyl_transferase_4"/>
</dbReference>
<dbReference type="STRING" id="1193518.BN13_300015"/>
<feature type="transmembrane region" description="Helical" evidence="8">
    <location>
        <begin position="48"/>
        <end position="67"/>
    </location>
</feature>
<feature type="binding site" evidence="7">
    <location>
        <position position="157"/>
    </location>
    <ligand>
        <name>Mg(2+)</name>
        <dbReference type="ChEBI" id="CHEBI:18420"/>
    </ligand>
</feature>
<comment type="subcellular location">
    <subcellularLocation>
        <location evidence="1">Cell membrane</location>
        <topology evidence="1">Multi-pass membrane protein</topology>
    </subcellularLocation>
</comment>
<feature type="transmembrane region" description="Helical" evidence="8">
    <location>
        <begin position="312"/>
        <end position="332"/>
    </location>
</feature>
<comment type="cofactor">
    <cofactor evidence="7">
        <name>Mg(2+)</name>
        <dbReference type="ChEBI" id="CHEBI:18420"/>
    </cofactor>
</comment>
<evidence type="ECO:0000313" key="10">
    <source>
        <dbReference type="Proteomes" id="UP000035720"/>
    </source>
</evidence>
<gene>
    <name evidence="9" type="primary">rfe</name>
    <name evidence="9" type="ORF">BN13_300015</name>
</gene>
<evidence type="ECO:0000256" key="3">
    <source>
        <dbReference type="ARBA" id="ARBA00022679"/>
    </source>
</evidence>
<feature type="transmembrane region" description="Helical" evidence="8">
    <location>
        <begin position="136"/>
        <end position="158"/>
    </location>
</feature>
<keyword evidence="2" id="KW-1003">Cell membrane</keyword>
<feature type="transmembrane region" description="Helical" evidence="8">
    <location>
        <begin position="6"/>
        <end position="27"/>
    </location>
</feature>
<comment type="caution">
    <text evidence="9">The sequence shown here is derived from an EMBL/GenBank/DDBJ whole genome shotgun (WGS) entry which is preliminary data.</text>
</comment>